<dbReference type="AlphaFoldDB" id="A0A0S4KUA0"/>
<organism evidence="2 3">
    <name type="scientific">Candidatus Nitrospira inopinata</name>
    <dbReference type="NCBI Taxonomy" id="1715989"/>
    <lineage>
        <taxon>Bacteria</taxon>
        <taxon>Pseudomonadati</taxon>
        <taxon>Nitrospirota</taxon>
        <taxon>Nitrospiria</taxon>
        <taxon>Nitrospirales</taxon>
        <taxon>Nitrospiraceae</taxon>
        <taxon>Nitrospira</taxon>
    </lineage>
</organism>
<dbReference type="Proteomes" id="UP000066284">
    <property type="component" value="Chromosome 1"/>
</dbReference>
<keyword evidence="3" id="KW-1185">Reference proteome</keyword>
<sequence>MGFRPEEKGIKTPVGRVTRRGLDAMGFRPEEKGIKTSQRGVNPAALRWDSDLKKKGLRRNFGFLTMMLRVDGIPT</sequence>
<dbReference type="KEGG" id="nio:NITINOP_1031"/>
<reference evidence="3" key="1">
    <citation type="submission" date="2015-09" db="EMBL/GenBank/DDBJ databases">
        <authorList>
            <person name="Daims H."/>
        </authorList>
    </citation>
    <scope>NUCLEOTIDE SEQUENCE [LARGE SCALE GENOMIC DNA]</scope>
</reference>
<dbReference type="EMBL" id="LN885086">
    <property type="protein sequence ID" value="CUQ66006.1"/>
    <property type="molecule type" value="Genomic_DNA"/>
</dbReference>
<evidence type="ECO:0000313" key="3">
    <source>
        <dbReference type="Proteomes" id="UP000066284"/>
    </source>
</evidence>
<accession>A0A0S4KUA0</accession>
<feature type="region of interest" description="Disordered" evidence="1">
    <location>
        <begin position="1"/>
        <end position="26"/>
    </location>
</feature>
<evidence type="ECO:0000313" key="2">
    <source>
        <dbReference type="EMBL" id="CUQ66006.1"/>
    </source>
</evidence>
<name>A0A0S4KUA0_9BACT</name>
<evidence type="ECO:0000256" key="1">
    <source>
        <dbReference type="SAM" id="MobiDB-lite"/>
    </source>
</evidence>
<feature type="compositionally biased region" description="Basic and acidic residues" evidence="1">
    <location>
        <begin position="1"/>
        <end position="10"/>
    </location>
</feature>
<gene>
    <name evidence="2" type="ORF">NITINOP_1031</name>
</gene>
<protein>
    <submittedName>
        <fullName evidence="2">Uncharacterized protein</fullName>
    </submittedName>
</protein>
<proteinExistence type="predicted"/>